<accession>U1PRE0</accession>
<organism evidence="1 2">
    <name type="scientific">Haloquadratum walsbyi J07HQW2</name>
    <dbReference type="NCBI Taxonomy" id="1238425"/>
    <lineage>
        <taxon>Archaea</taxon>
        <taxon>Methanobacteriati</taxon>
        <taxon>Methanobacteriota</taxon>
        <taxon>Stenosarchaea group</taxon>
        <taxon>Halobacteria</taxon>
        <taxon>Halobacteriales</taxon>
        <taxon>Haloferacaceae</taxon>
        <taxon>Haloquadratum</taxon>
    </lineage>
</organism>
<name>U1PRE0_9EURY</name>
<dbReference type="HOGENOM" id="CLU_2270997_0_0_2"/>
<dbReference type="Proteomes" id="UP000030710">
    <property type="component" value="Unassembled WGS sequence"/>
</dbReference>
<evidence type="ECO:0000313" key="2">
    <source>
        <dbReference type="Proteomes" id="UP000030710"/>
    </source>
</evidence>
<evidence type="ECO:0000313" key="1">
    <source>
        <dbReference type="EMBL" id="ERG94886.1"/>
    </source>
</evidence>
<dbReference type="EMBL" id="KE356561">
    <property type="protein sequence ID" value="ERG94886.1"/>
    <property type="molecule type" value="Genomic_DNA"/>
</dbReference>
<sequence>MDDLPFNIETIERIHANSLDPHLTDYAEASEEWNRVVKSSGEPEVAATHAHSTGIVQDADHSSWSWTSETSRYFDVDYKFNYYADISLELVSSNVVGWARSR</sequence>
<proteinExistence type="predicted"/>
<gene>
    <name evidence="1" type="ORF">J07HQW2_01328</name>
</gene>
<dbReference type="AlphaFoldDB" id="U1PRE0"/>
<dbReference type="RefSeq" id="WP_021054377.1">
    <property type="nucleotide sequence ID" value="NZ_KE356561.1"/>
</dbReference>
<protein>
    <submittedName>
        <fullName evidence="1">Uncharacterized protein</fullName>
    </submittedName>
</protein>
<reference evidence="1 2" key="1">
    <citation type="journal article" date="2013" name="PLoS ONE">
        <title>Assembly-driven community genomics of a hypersaline microbial ecosystem.</title>
        <authorList>
            <person name="Podell S."/>
            <person name="Ugalde J.A."/>
            <person name="Narasingarao P."/>
            <person name="Banfield J.F."/>
            <person name="Heidelberg K.B."/>
            <person name="Allen E.E."/>
        </authorList>
    </citation>
    <scope>NUCLEOTIDE SEQUENCE [LARGE SCALE GENOMIC DNA]</scope>
    <source>
        <strain evidence="2">J07HQW2</strain>
    </source>
</reference>